<dbReference type="Gene3D" id="1.10.630.10">
    <property type="entry name" value="Cytochrome P450"/>
    <property type="match status" value="1"/>
</dbReference>
<accession>A0A7N9CS94</accession>
<dbReference type="AlphaFoldDB" id="A0A7N9CS94"/>
<dbReference type="PRINTS" id="PR00385">
    <property type="entry name" value="P450"/>
</dbReference>
<feature type="binding site" description="axial binding residue" evidence="5">
    <location>
        <position position="561"/>
    </location>
    <ligand>
        <name>heme</name>
        <dbReference type="ChEBI" id="CHEBI:30413"/>
    </ligand>
    <ligandPart>
        <name>Fe</name>
        <dbReference type="ChEBI" id="CHEBI:18248"/>
    </ligandPart>
</feature>
<comment type="cofactor">
    <cofactor evidence="5">
        <name>heme</name>
        <dbReference type="ChEBI" id="CHEBI:30413"/>
    </cofactor>
</comment>
<evidence type="ECO:0000313" key="10">
    <source>
        <dbReference type="VGNC" id="VGNC:83091"/>
    </source>
</evidence>
<protein>
    <submittedName>
        <fullName evidence="8">Cytochrome P450 family 4 subfamily V member 2</fullName>
    </submittedName>
</protein>
<evidence type="ECO:0000313" key="9">
    <source>
        <dbReference type="Proteomes" id="UP000233100"/>
    </source>
</evidence>
<dbReference type="InterPro" id="IPR036396">
    <property type="entry name" value="Cyt_P450_sf"/>
</dbReference>
<reference evidence="8" key="3">
    <citation type="submission" date="2025-09" db="UniProtKB">
        <authorList>
            <consortium name="Ensembl"/>
        </authorList>
    </citation>
    <scope>IDENTIFICATION</scope>
</reference>
<comment type="similarity">
    <text evidence="1 6">Belongs to the cytochrome P450 family.</text>
</comment>
<sequence length="619" mass="68254">MRLPFPSEPAARPRNPARQSGLAGPADQPPGARRAAAVTVPTAPTPIPRRPEVSVAGLLPAQPPGLVQSPRPGARKPFSGLSLSAGAERGGCVARAGRRNSPVAPSLAAAQAGNVVPGTRRLRSARPARGRGRCAAGAASHRVPAGPHSPGAHPAVASEGDGGHLAGARVAEAAAVGRGECRVPGRRQSGPEPAAEGGELREEMAADAAHPHGGPRLPTGGPRAADEAGRASTGNKWRSRRKMLTPTFHFTILEDFLDIMNEQANILVKKLEKHVNQEAFNCFVYITLCALDIICETAMGKNIGAQSNDDSEYVRAVYRMSEMIFRRIKMPWLWLDLWYLMFKEGWEHKKSLKILHAFTNNVIAERANEMNVDEDCRGDGRDSAPSKNKRRAFLDLLLSVTDDEGNRLSHEDIREEVDTFMFEGHDTTAAAMNWSLYLLGSNPEVQKKVDHELDDVFGRSDRPATVEDLKKLRYLECVIKETLRLFPSVPLFARSVSEDCEVAGYRVLKGTEAVIIPYALHRDPRYFPNPEEFRPERFFPENAQGRHPYAYVPFSAGPRNCIGQKFAVMEEKTILSCILRHFWIESNQKREELGLEGQLILRPTNGIWIKLKRRNADEP</sequence>
<feature type="region of interest" description="Disordered" evidence="7">
    <location>
        <begin position="179"/>
        <end position="236"/>
    </location>
</feature>
<dbReference type="InterPro" id="IPR017972">
    <property type="entry name" value="Cyt_P450_CS"/>
</dbReference>
<evidence type="ECO:0000256" key="5">
    <source>
        <dbReference type="PIRSR" id="PIRSR602401-1"/>
    </source>
</evidence>
<dbReference type="Proteomes" id="UP000233100">
    <property type="component" value="Chromosome 5"/>
</dbReference>
<dbReference type="GO" id="GO:0005789">
    <property type="term" value="C:endoplasmic reticulum membrane"/>
    <property type="evidence" value="ECO:0007669"/>
    <property type="project" value="Ensembl"/>
</dbReference>
<gene>
    <name evidence="8 10" type="primary">CYP4V2</name>
</gene>
<evidence type="ECO:0000313" key="8">
    <source>
        <dbReference type="Ensembl" id="ENSMFAP00000056190.1"/>
    </source>
</evidence>
<evidence type="ECO:0000256" key="1">
    <source>
        <dbReference type="ARBA" id="ARBA00010617"/>
    </source>
</evidence>
<dbReference type="GO" id="GO:0020037">
    <property type="term" value="F:heme binding"/>
    <property type="evidence" value="ECO:0007669"/>
    <property type="project" value="InterPro"/>
</dbReference>
<name>A0A7N9CS94_MACFA</name>
<dbReference type="SUPFAM" id="SSF48264">
    <property type="entry name" value="Cytochrome P450"/>
    <property type="match status" value="1"/>
</dbReference>
<feature type="compositionally biased region" description="Low complexity" evidence="7">
    <location>
        <begin position="29"/>
        <end position="42"/>
    </location>
</feature>
<dbReference type="InterPro" id="IPR050196">
    <property type="entry name" value="Cytochrome_P450_Monoox"/>
</dbReference>
<reference evidence="8" key="2">
    <citation type="submission" date="2025-08" db="UniProtKB">
        <authorList>
            <consortium name="Ensembl"/>
        </authorList>
    </citation>
    <scope>IDENTIFICATION</scope>
</reference>
<dbReference type="GO" id="GO:0005506">
    <property type="term" value="F:iron ion binding"/>
    <property type="evidence" value="ECO:0007669"/>
    <property type="project" value="InterPro"/>
</dbReference>
<keyword evidence="9" id="KW-1185">Reference proteome</keyword>
<evidence type="ECO:0000256" key="2">
    <source>
        <dbReference type="ARBA" id="ARBA00022617"/>
    </source>
</evidence>
<feature type="region of interest" description="Disordered" evidence="7">
    <location>
        <begin position="104"/>
        <end position="163"/>
    </location>
</feature>
<dbReference type="PRINTS" id="PR00463">
    <property type="entry name" value="EP450I"/>
</dbReference>
<evidence type="ECO:0000256" key="4">
    <source>
        <dbReference type="ARBA" id="ARBA00023004"/>
    </source>
</evidence>
<dbReference type="VGNC" id="VGNC:83091">
    <property type="gene designation" value="CYP4V2"/>
</dbReference>
<keyword evidence="2 5" id="KW-0349">Heme</keyword>
<dbReference type="GO" id="GO:0016705">
    <property type="term" value="F:oxidoreductase activity, acting on paired donors, with incorporation or reduction of molecular oxygen"/>
    <property type="evidence" value="ECO:0007669"/>
    <property type="project" value="InterPro"/>
</dbReference>
<evidence type="ECO:0000256" key="6">
    <source>
        <dbReference type="RuleBase" id="RU000461"/>
    </source>
</evidence>
<dbReference type="PANTHER" id="PTHR24291:SF193">
    <property type="entry name" value="CYTOCHROME P450 4V2"/>
    <property type="match status" value="1"/>
</dbReference>
<evidence type="ECO:0000256" key="7">
    <source>
        <dbReference type="SAM" id="MobiDB-lite"/>
    </source>
</evidence>
<dbReference type="PROSITE" id="PS00086">
    <property type="entry name" value="CYTOCHROME_P450"/>
    <property type="match status" value="1"/>
</dbReference>
<proteinExistence type="inferred from homology"/>
<dbReference type="InterPro" id="IPR002401">
    <property type="entry name" value="Cyt_P450_E_grp-I"/>
</dbReference>
<evidence type="ECO:0000256" key="3">
    <source>
        <dbReference type="ARBA" id="ARBA00022723"/>
    </source>
</evidence>
<feature type="compositionally biased region" description="Basic residues" evidence="7">
    <location>
        <begin position="120"/>
        <end position="132"/>
    </location>
</feature>
<dbReference type="Pfam" id="PF00067">
    <property type="entry name" value="p450"/>
    <property type="match status" value="1"/>
</dbReference>
<keyword evidence="6" id="KW-0560">Oxidoreductase</keyword>
<feature type="compositionally biased region" description="Low complexity" evidence="7">
    <location>
        <begin position="133"/>
        <end position="158"/>
    </location>
</feature>
<dbReference type="Ensembl" id="ENSMFAT00000084367.1">
    <property type="protein sequence ID" value="ENSMFAP00000056190.1"/>
    <property type="gene ID" value="ENSMFAG00000040590.2"/>
</dbReference>
<dbReference type="GeneTree" id="ENSGT00940000157278"/>
<dbReference type="GO" id="GO:0010430">
    <property type="term" value="P:fatty acid omega-oxidation"/>
    <property type="evidence" value="ECO:0007669"/>
    <property type="project" value="Ensembl"/>
</dbReference>
<keyword evidence="4 5" id="KW-0408">Iron</keyword>
<feature type="region of interest" description="Disordered" evidence="7">
    <location>
        <begin position="1"/>
        <end position="82"/>
    </location>
</feature>
<dbReference type="PANTHER" id="PTHR24291">
    <property type="entry name" value="CYTOCHROME P450 FAMILY 4"/>
    <property type="match status" value="1"/>
</dbReference>
<dbReference type="Bgee" id="ENSMFAG00000040590">
    <property type="expression patterns" value="Expressed in liver and 13 other cell types or tissues"/>
</dbReference>
<organism evidence="8 9">
    <name type="scientific">Macaca fascicularis</name>
    <name type="common">Crab-eating macaque</name>
    <name type="synonym">Cynomolgus monkey</name>
    <dbReference type="NCBI Taxonomy" id="9541"/>
    <lineage>
        <taxon>Eukaryota</taxon>
        <taxon>Metazoa</taxon>
        <taxon>Chordata</taxon>
        <taxon>Craniata</taxon>
        <taxon>Vertebrata</taxon>
        <taxon>Euteleostomi</taxon>
        <taxon>Mammalia</taxon>
        <taxon>Eutheria</taxon>
        <taxon>Euarchontoglires</taxon>
        <taxon>Primates</taxon>
        <taxon>Haplorrhini</taxon>
        <taxon>Catarrhini</taxon>
        <taxon>Cercopithecidae</taxon>
        <taxon>Cercopithecinae</taxon>
        <taxon>Macaca</taxon>
    </lineage>
</organism>
<dbReference type="InterPro" id="IPR001128">
    <property type="entry name" value="Cyt_P450"/>
</dbReference>
<dbReference type="GO" id="GO:0004497">
    <property type="term" value="F:monooxygenase activity"/>
    <property type="evidence" value="ECO:0007669"/>
    <property type="project" value="UniProtKB-KW"/>
</dbReference>
<keyword evidence="6" id="KW-0503">Monooxygenase</keyword>
<reference evidence="8 9" key="1">
    <citation type="submission" date="2013-03" db="EMBL/GenBank/DDBJ databases">
        <authorList>
            <person name="Warren W."/>
            <person name="Wilson R.K."/>
        </authorList>
    </citation>
    <scope>NUCLEOTIDE SEQUENCE</scope>
</reference>
<keyword evidence="3 5" id="KW-0479">Metal-binding</keyword>